<dbReference type="EMBL" id="CAJHJT010000034">
    <property type="protein sequence ID" value="CAD7003536.1"/>
    <property type="molecule type" value="Genomic_DNA"/>
</dbReference>
<sequence>MEEGAAREVELKADPCKAMRSNSHQPPANSQQPSVRAPPYKMRAIHCTGMHSMHDSANHR</sequence>
<accession>A0A811V0Y9</accession>
<evidence type="ECO:0000313" key="3">
    <source>
        <dbReference type="Proteomes" id="UP000606786"/>
    </source>
</evidence>
<feature type="compositionally biased region" description="Polar residues" evidence="1">
    <location>
        <begin position="20"/>
        <end position="34"/>
    </location>
</feature>
<comment type="caution">
    <text evidence="2">The sequence shown here is derived from an EMBL/GenBank/DDBJ whole genome shotgun (WGS) entry which is preliminary data.</text>
</comment>
<protein>
    <submittedName>
        <fullName evidence="2">(Mediterranean fruit fly) hypothetical protein</fullName>
    </submittedName>
</protein>
<organism evidence="2 3">
    <name type="scientific">Ceratitis capitata</name>
    <name type="common">Mediterranean fruit fly</name>
    <name type="synonym">Tephritis capitata</name>
    <dbReference type="NCBI Taxonomy" id="7213"/>
    <lineage>
        <taxon>Eukaryota</taxon>
        <taxon>Metazoa</taxon>
        <taxon>Ecdysozoa</taxon>
        <taxon>Arthropoda</taxon>
        <taxon>Hexapoda</taxon>
        <taxon>Insecta</taxon>
        <taxon>Pterygota</taxon>
        <taxon>Neoptera</taxon>
        <taxon>Endopterygota</taxon>
        <taxon>Diptera</taxon>
        <taxon>Brachycera</taxon>
        <taxon>Muscomorpha</taxon>
        <taxon>Tephritoidea</taxon>
        <taxon>Tephritidae</taxon>
        <taxon>Ceratitis</taxon>
        <taxon>Ceratitis</taxon>
    </lineage>
</organism>
<dbReference type="AlphaFoldDB" id="A0A811V0Y9"/>
<feature type="compositionally biased region" description="Basic and acidic residues" evidence="1">
    <location>
        <begin position="1"/>
        <end position="17"/>
    </location>
</feature>
<reference evidence="2" key="1">
    <citation type="submission" date="2020-11" db="EMBL/GenBank/DDBJ databases">
        <authorList>
            <person name="Whitehead M."/>
        </authorList>
    </citation>
    <scope>NUCLEOTIDE SEQUENCE</scope>
    <source>
        <strain evidence="2">EGII</strain>
    </source>
</reference>
<proteinExistence type="predicted"/>
<evidence type="ECO:0000256" key="1">
    <source>
        <dbReference type="SAM" id="MobiDB-lite"/>
    </source>
</evidence>
<gene>
    <name evidence="2" type="ORF">CCAP1982_LOCUS11986</name>
</gene>
<keyword evidence="3" id="KW-1185">Reference proteome</keyword>
<evidence type="ECO:0000313" key="2">
    <source>
        <dbReference type="EMBL" id="CAD7003536.1"/>
    </source>
</evidence>
<dbReference type="Proteomes" id="UP000606786">
    <property type="component" value="Unassembled WGS sequence"/>
</dbReference>
<feature type="region of interest" description="Disordered" evidence="1">
    <location>
        <begin position="1"/>
        <end position="38"/>
    </location>
</feature>
<name>A0A811V0Y9_CERCA</name>